<evidence type="ECO:0008006" key="3">
    <source>
        <dbReference type="Google" id="ProtNLM"/>
    </source>
</evidence>
<dbReference type="PANTHER" id="PTHR48237">
    <property type="entry name" value="GAMMA-TUBULIN COMPLEX COMPONENT"/>
    <property type="match status" value="1"/>
</dbReference>
<dbReference type="AlphaFoldDB" id="A0A5P1FSQ2"/>
<dbReference type="OrthoDB" id="1417760at2759"/>
<evidence type="ECO:0000313" key="1">
    <source>
        <dbReference type="EMBL" id="ONK79741.1"/>
    </source>
</evidence>
<name>A0A5P1FSQ2_ASPOF</name>
<dbReference type="OMA" id="RKRMWEG"/>
<dbReference type="PANTHER" id="PTHR48237:SF1">
    <property type="entry name" value="SPC97_SPC98 FAMILY OF SPINDLE POLE BODY (SBP) COMPONENT"/>
    <property type="match status" value="1"/>
</dbReference>
<keyword evidence="2" id="KW-1185">Reference proteome</keyword>
<proteinExistence type="predicted"/>
<evidence type="ECO:0000313" key="2">
    <source>
        <dbReference type="Proteomes" id="UP000243459"/>
    </source>
</evidence>
<dbReference type="EMBL" id="CM007381">
    <property type="protein sequence ID" value="ONK79741.1"/>
    <property type="molecule type" value="Genomic_DNA"/>
</dbReference>
<accession>A0A5P1FSQ2</accession>
<sequence length="157" mass="17820">MAIPESNVPGDNDKSNGSAWLEDIEWLSTLSEPELDFLISLKDLAIKRAKNAGYKDLGDKFDLRLLRALGFILLEFFKERVRNTSEVPDSAEILRLLNQCGLCSLNVKEKSDFTSSVAVETNAFSIVTPLRKRMWEGQCEETMKRHKRQKLTNAADK</sequence>
<dbReference type="Gramene" id="ONK79741">
    <property type="protein sequence ID" value="ONK79741"/>
    <property type="gene ID" value="A4U43_C01F9600"/>
</dbReference>
<dbReference type="Proteomes" id="UP000243459">
    <property type="component" value="Chromosome 1"/>
</dbReference>
<gene>
    <name evidence="1" type="ORF">A4U43_C01F9600</name>
</gene>
<organism evidence="1 2">
    <name type="scientific">Asparagus officinalis</name>
    <name type="common">Garden asparagus</name>
    <dbReference type="NCBI Taxonomy" id="4686"/>
    <lineage>
        <taxon>Eukaryota</taxon>
        <taxon>Viridiplantae</taxon>
        <taxon>Streptophyta</taxon>
        <taxon>Embryophyta</taxon>
        <taxon>Tracheophyta</taxon>
        <taxon>Spermatophyta</taxon>
        <taxon>Magnoliopsida</taxon>
        <taxon>Liliopsida</taxon>
        <taxon>Asparagales</taxon>
        <taxon>Asparagaceae</taxon>
        <taxon>Asparagoideae</taxon>
        <taxon>Asparagus</taxon>
    </lineage>
</organism>
<protein>
    <recommendedName>
        <fullName evidence="3">Gamma-tubulin complex component</fullName>
    </recommendedName>
</protein>
<reference evidence="2" key="1">
    <citation type="journal article" date="2017" name="Nat. Commun.">
        <title>The asparagus genome sheds light on the origin and evolution of a young Y chromosome.</title>
        <authorList>
            <person name="Harkess A."/>
            <person name="Zhou J."/>
            <person name="Xu C."/>
            <person name="Bowers J.E."/>
            <person name="Van der Hulst R."/>
            <person name="Ayyampalayam S."/>
            <person name="Mercati F."/>
            <person name="Riccardi P."/>
            <person name="McKain M.R."/>
            <person name="Kakrana A."/>
            <person name="Tang H."/>
            <person name="Ray J."/>
            <person name="Groenendijk J."/>
            <person name="Arikit S."/>
            <person name="Mathioni S.M."/>
            <person name="Nakano M."/>
            <person name="Shan H."/>
            <person name="Telgmann-Rauber A."/>
            <person name="Kanno A."/>
            <person name="Yue Z."/>
            <person name="Chen H."/>
            <person name="Li W."/>
            <person name="Chen Y."/>
            <person name="Xu X."/>
            <person name="Zhang Y."/>
            <person name="Luo S."/>
            <person name="Chen H."/>
            <person name="Gao J."/>
            <person name="Mao Z."/>
            <person name="Pires J.C."/>
            <person name="Luo M."/>
            <person name="Kudrna D."/>
            <person name="Wing R.A."/>
            <person name="Meyers B.C."/>
            <person name="Yi K."/>
            <person name="Kong H."/>
            <person name="Lavrijsen P."/>
            <person name="Sunseri F."/>
            <person name="Falavigna A."/>
            <person name="Ye Y."/>
            <person name="Leebens-Mack J.H."/>
            <person name="Chen G."/>
        </authorList>
    </citation>
    <scope>NUCLEOTIDE SEQUENCE [LARGE SCALE GENOMIC DNA]</scope>
    <source>
        <strain evidence="2">cv. DH0086</strain>
    </source>
</reference>